<dbReference type="AlphaFoldDB" id="A0A0P1B341"/>
<protein>
    <submittedName>
        <fullName evidence="1">Uncharacterized protein</fullName>
    </submittedName>
</protein>
<accession>A0A0P1B341</accession>
<keyword evidence="2" id="KW-1185">Reference proteome</keyword>
<sequence>MKGFRVLELQYVASENVRIIADEQRRGPASVIYTGVPQISSSVISLTEL</sequence>
<reference evidence="2" key="1">
    <citation type="submission" date="2014-09" db="EMBL/GenBank/DDBJ databases">
        <authorList>
            <person name="Sharma Rahul"/>
            <person name="Thines Marco"/>
        </authorList>
    </citation>
    <scope>NUCLEOTIDE SEQUENCE [LARGE SCALE GENOMIC DNA]</scope>
</reference>
<dbReference type="EMBL" id="CCYD01002939">
    <property type="protein sequence ID" value="CEG48672.1"/>
    <property type="molecule type" value="Genomic_DNA"/>
</dbReference>
<evidence type="ECO:0000313" key="1">
    <source>
        <dbReference type="EMBL" id="CEG48672.1"/>
    </source>
</evidence>
<evidence type="ECO:0000313" key="2">
    <source>
        <dbReference type="Proteomes" id="UP000054928"/>
    </source>
</evidence>
<organism evidence="1 2">
    <name type="scientific">Plasmopara halstedii</name>
    <name type="common">Downy mildew of sunflower</name>
    <dbReference type="NCBI Taxonomy" id="4781"/>
    <lineage>
        <taxon>Eukaryota</taxon>
        <taxon>Sar</taxon>
        <taxon>Stramenopiles</taxon>
        <taxon>Oomycota</taxon>
        <taxon>Peronosporomycetes</taxon>
        <taxon>Peronosporales</taxon>
        <taxon>Peronosporaceae</taxon>
        <taxon>Plasmopara</taxon>
    </lineage>
</organism>
<dbReference type="RefSeq" id="XP_024585041.1">
    <property type="nucleotide sequence ID" value="XM_024719775.1"/>
</dbReference>
<dbReference type="Proteomes" id="UP000054928">
    <property type="component" value="Unassembled WGS sequence"/>
</dbReference>
<proteinExistence type="predicted"/>
<name>A0A0P1B341_PLAHL</name>
<dbReference type="GeneID" id="36401538"/>